<accession>A0AAW1S2Y4</accession>
<proteinExistence type="predicted"/>
<dbReference type="Pfam" id="PF04614">
    <property type="entry name" value="Pex19"/>
    <property type="match status" value="1"/>
</dbReference>
<dbReference type="AlphaFoldDB" id="A0AAW1S2Y4"/>
<gene>
    <name evidence="2" type="ORF">WJX81_002254</name>
</gene>
<evidence type="ECO:0000256" key="1">
    <source>
        <dbReference type="SAM" id="MobiDB-lite"/>
    </source>
</evidence>
<evidence type="ECO:0000313" key="2">
    <source>
        <dbReference type="EMBL" id="KAK9840750.1"/>
    </source>
</evidence>
<dbReference type="EMBL" id="JALJOU010000012">
    <property type="protein sequence ID" value="KAK9840750.1"/>
    <property type="molecule type" value="Genomic_DNA"/>
</dbReference>
<name>A0AAW1S2Y4_9CHLO</name>
<comment type="caution">
    <text evidence="2">The sequence shown here is derived from an EMBL/GenBank/DDBJ whole genome shotgun (WGS) entry which is preliminary data.</text>
</comment>
<feature type="region of interest" description="Disordered" evidence="1">
    <location>
        <begin position="197"/>
        <end position="225"/>
    </location>
</feature>
<dbReference type="Proteomes" id="UP001445335">
    <property type="component" value="Unassembled WGS sequence"/>
</dbReference>
<evidence type="ECO:0000313" key="3">
    <source>
        <dbReference type="Proteomes" id="UP001445335"/>
    </source>
</evidence>
<dbReference type="GO" id="GO:0045046">
    <property type="term" value="P:protein import into peroxisome membrane"/>
    <property type="evidence" value="ECO:0007669"/>
    <property type="project" value="TreeGrafter"/>
</dbReference>
<sequence>MLAAELAQADARGGAGDAPAPHKRECAATLSALAQQSASFSPAAAGGSGSGPLPADPLADLARLSEQLTAMGAAADGKGGNTGAGGRGGSGGGDAGFAEMADFMLHQLLSKEVLLQPMMDIGAKYPAWLDAHRAELPPAELARYEAQQRYIARIVAVYQRDPDNFAELFSLIQQMQACGQPPQEIVDELAPGLQFDADGAPQMGLSGAPAGGGAPPIDPANCSVQ</sequence>
<protein>
    <submittedName>
        <fullName evidence="2">Uncharacterized protein</fullName>
    </submittedName>
</protein>
<keyword evidence="3" id="KW-1185">Reference proteome</keyword>
<dbReference type="PANTHER" id="PTHR12774:SF2">
    <property type="entry name" value="PEROXISOMAL BIOGENESIS FACTOR 19"/>
    <property type="match status" value="1"/>
</dbReference>
<dbReference type="InterPro" id="IPR038322">
    <property type="entry name" value="Pex19_C_sf"/>
</dbReference>
<dbReference type="Gene3D" id="1.20.120.900">
    <property type="entry name" value="Pex19, mPTS binding domain"/>
    <property type="match status" value="1"/>
</dbReference>
<dbReference type="PANTHER" id="PTHR12774">
    <property type="entry name" value="PEROXISOMAL BIOGENESIS FACTOR 19"/>
    <property type="match status" value="1"/>
</dbReference>
<organism evidence="2 3">
    <name type="scientific">Elliptochloris bilobata</name>
    <dbReference type="NCBI Taxonomy" id="381761"/>
    <lineage>
        <taxon>Eukaryota</taxon>
        <taxon>Viridiplantae</taxon>
        <taxon>Chlorophyta</taxon>
        <taxon>core chlorophytes</taxon>
        <taxon>Trebouxiophyceae</taxon>
        <taxon>Trebouxiophyceae incertae sedis</taxon>
        <taxon>Elliptochloris clade</taxon>
        <taxon>Elliptochloris</taxon>
    </lineage>
</organism>
<reference evidence="2 3" key="1">
    <citation type="journal article" date="2024" name="Nat. Commun.">
        <title>Phylogenomics reveals the evolutionary origins of lichenization in chlorophyte algae.</title>
        <authorList>
            <person name="Puginier C."/>
            <person name="Libourel C."/>
            <person name="Otte J."/>
            <person name="Skaloud P."/>
            <person name="Haon M."/>
            <person name="Grisel S."/>
            <person name="Petersen M."/>
            <person name="Berrin J.G."/>
            <person name="Delaux P.M."/>
            <person name="Dal Grande F."/>
            <person name="Keller J."/>
        </authorList>
    </citation>
    <scope>NUCLEOTIDE SEQUENCE [LARGE SCALE GENOMIC DNA]</scope>
    <source>
        <strain evidence="2 3">SAG 245.80</strain>
    </source>
</reference>
<dbReference type="InterPro" id="IPR006708">
    <property type="entry name" value="Pex19"/>
</dbReference>
<dbReference type="GO" id="GO:0005778">
    <property type="term" value="C:peroxisomal membrane"/>
    <property type="evidence" value="ECO:0007669"/>
    <property type="project" value="TreeGrafter"/>
</dbReference>
<dbReference type="GO" id="GO:0033328">
    <property type="term" value="F:peroxisome membrane targeting sequence binding"/>
    <property type="evidence" value="ECO:0007669"/>
    <property type="project" value="TreeGrafter"/>
</dbReference>